<dbReference type="InterPro" id="IPR002016">
    <property type="entry name" value="Haem_peroxidase"/>
</dbReference>
<organism evidence="16 17">
    <name type="scientific">Riccia sorocarpa</name>
    <dbReference type="NCBI Taxonomy" id="122646"/>
    <lineage>
        <taxon>Eukaryota</taxon>
        <taxon>Viridiplantae</taxon>
        <taxon>Streptophyta</taxon>
        <taxon>Embryophyta</taxon>
        <taxon>Marchantiophyta</taxon>
        <taxon>Marchantiopsida</taxon>
        <taxon>Marchantiidae</taxon>
        <taxon>Marchantiales</taxon>
        <taxon>Ricciaceae</taxon>
        <taxon>Riccia</taxon>
    </lineage>
</organism>
<comment type="cofactor">
    <cofactor evidence="11 14">
        <name>Ca(2+)</name>
        <dbReference type="ChEBI" id="CHEBI:29108"/>
    </cofactor>
    <text evidence="11 14">Binds 2 calcium ions per subunit.</text>
</comment>
<feature type="binding site" evidence="11">
    <location>
        <position position="74"/>
    </location>
    <ligand>
        <name>Ca(2+)</name>
        <dbReference type="ChEBI" id="CHEBI:29108"/>
        <label>1</label>
    </ligand>
</feature>
<feature type="binding site" evidence="10">
    <location>
        <position position="167"/>
    </location>
    <ligand>
        <name>substrate</name>
    </ligand>
</feature>
<dbReference type="GO" id="GO:0006979">
    <property type="term" value="P:response to oxidative stress"/>
    <property type="evidence" value="ECO:0007669"/>
    <property type="project" value="UniProtKB-UniRule"/>
</dbReference>
<evidence type="ECO:0000256" key="10">
    <source>
        <dbReference type="PIRSR" id="PIRSR600823-2"/>
    </source>
</evidence>
<evidence type="ECO:0000256" key="13">
    <source>
        <dbReference type="PIRSR" id="PIRSR600823-5"/>
    </source>
</evidence>
<feature type="binding site" evidence="11">
    <location>
        <position position="90"/>
    </location>
    <ligand>
        <name>Ca(2+)</name>
        <dbReference type="ChEBI" id="CHEBI:29108"/>
        <label>1</label>
    </ligand>
</feature>
<dbReference type="EC" id="1.11.1.7" evidence="14"/>
<evidence type="ECO:0000256" key="1">
    <source>
        <dbReference type="ARBA" id="ARBA00000189"/>
    </source>
</evidence>
<feature type="disulfide bond" evidence="13">
    <location>
        <begin position="37"/>
        <end position="119"/>
    </location>
</feature>
<feature type="binding site" evidence="11">
    <location>
        <position position="252"/>
    </location>
    <ligand>
        <name>Ca(2+)</name>
        <dbReference type="ChEBI" id="CHEBI:29108"/>
        <label>2</label>
    </ligand>
</feature>
<dbReference type="InterPro" id="IPR019794">
    <property type="entry name" value="Peroxidases_AS"/>
</dbReference>
<feature type="disulfide bond" evidence="13">
    <location>
        <begin position="70"/>
        <end position="75"/>
    </location>
</feature>
<dbReference type="EMBL" id="JBJQOH010000007">
    <property type="protein sequence ID" value="KAL3679582.1"/>
    <property type="molecule type" value="Genomic_DNA"/>
</dbReference>
<feature type="binding site" description="axial binding residue" evidence="11">
    <location>
        <position position="197"/>
    </location>
    <ligand>
        <name>heme b</name>
        <dbReference type="ChEBI" id="CHEBI:60344"/>
    </ligand>
    <ligandPart>
        <name>Fe</name>
        <dbReference type="ChEBI" id="CHEBI:18248"/>
    </ligandPart>
</feature>
<reference evidence="16 17" key="1">
    <citation type="submission" date="2024-09" db="EMBL/GenBank/DDBJ databases">
        <title>Chromosome-scale assembly of Riccia sorocarpa.</title>
        <authorList>
            <person name="Paukszto L."/>
        </authorList>
    </citation>
    <scope>NUCLEOTIDE SEQUENCE [LARGE SCALE GENOMIC DNA]</scope>
    <source>
        <strain evidence="16">LP-2024</strain>
        <tissue evidence="16">Aerial parts of the thallus</tissue>
    </source>
</reference>
<dbReference type="PRINTS" id="PR00461">
    <property type="entry name" value="PLPEROXIDASE"/>
</dbReference>
<dbReference type="GO" id="GO:0042744">
    <property type="term" value="P:hydrogen peroxide catabolic process"/>
    <property type="evidence" value="ECO:0007669"/>
    <property type="project" value="UniProtKB-KW"/>
</dbReference>
<comment type="similarity">
    <text evidence="14">Belongs to the peroxidase family. Classical plant (class III) peroxidase subfamily.</text>
</comment>
<evidence type="ECO:0000256" key="9">
    <source>
        <dbReference type="PIRSR" id="PIRSR600823-1"/>
    </source>
</evidence>
<feature type="binding site" evidence="11">
    <location>
        <position position="198"/>
    </location>
    <ligand>
        <name>Ca(2+)</name>
        <dbReference type="ChEBI" id="CHEBI:29108"/>
        <label>2</label>
    </ligand>
</feature>
<evidence type="ECO:0000256" key="4">
    <source>
        <dbReference type="ARBA" id="ARBA00022617"/>
    </source>
</evidence>
<comment type="cofactor">
    <cofactor evidence="11 14">
        <name>heme b</name>
        <dbReference type="ChEBI" id="CHEBI:60344"/>
    </cofactor>
    <text evidence="11 14">Binds 1 heme b (iron(II)-protoporphyrin IX) group per subunit.</text>
</comment>
<keyword evidence="17" id="KW-1185">Reference proteome</keyword>
<feature type="binding site" evidence="11">
    <location>
        <position position="78"/>
    </location>
    <ligand>
        <name>Ca(2+)</name>
        <dbReference type="ChEBI" id="CHEBI:29108"/>
        <label>1</label>
    </ligand>
</feature>
<dbReference type="PROSITE" id="PS00435">
    <property type="entry name" value="PEROXIDASE_1"/>
    <property type="match status" value="1"/>
</dbReference>
<dbReference type="Gene3D" id="1.10.520.10">
    <property type="match status" value="1"/>
</dbReference>
<evidence type="ECO:0000256" key="3">
    <source>
        <dbReference type="ARBA" id="ARBA00022559"/>
    </source>
</evidence>
<evidence type="ECO:0000313" key="17">
    <source>
        <dbReference type="Proteomes" id="UP001633002"/>
    </source>
</evidence>
<dbReference type="InterPro" id="IPR010255">
    <property type="entry name" value="Haem_peroxidase_sf"/>
</dbReference>
<dbReference type="PANTHER" id="PTHR31388">
    <property type="entry name" value="PEROXIDASE 72-RELATED"/>
    <property type="match status" value="1"/>
</dbReference>
<evidence type="ECO:0000256" key="12">
    <source>
        <dbReference type="PIRSR" id="PIRSR600823-4"/>
    </source>
</evidence>
<keyword evidence="14" id="KW-0376">Hydrogen peroxide</keyword>
<dbReference type="InterPro" id="IPR033905">
    <property type="entry name" value="Secretory_peroxidase"/>
</dbReference>
<evidence type="ECO:0000256" key="8">
    <source>
        <dbReference type="ARBA" id="ARBA00023157"/>
    </source>
</evidence>
<dbReference type="GO" id="GO:0140825">
    <property type="term" value="F:lactoperoxidase activity"/>
    <property type="evidence" value="ECO:0007669"/>
    <property type="project" value="UniProtKB-EC"/>
</dbReference>
<dbReference type="PROSITE" id="PS00436">
    <property type="entry name" value="PEROXIDASE_2"/>
    <property type="match status" value="1"/>
</dbReference>
<feature type="disulfide bond" evidence="13">
    <location>
        <begin position="204"/>
        <end position="236"/>
    </location>
</feature>
<evidence type="ECO:0000256" key="7">
    <source>
        <dbReference type="ARBA" id="ARBA00023004"/>
    </source>
</evidence>
<dbReference type="FunFam" id="1.10.420.10:FF:000001">
    <property type="entry name" value="Peroxidase"/>
    <property type="match status" value="1"/>
</dbReference>
<feature type="site" description="Transition state stabilizer" evidence="12">
    <location>
        <position position="64"/>
    </location>
</feature>
<dbReference type="PRINTS" id="PR00458">
    <property type="entry name" value="PEROXIDASE"/>
</dbReference>
<evidence type="ECO:0000256" key="6">
    <source>
        <dbReference type="ARBA" id="ARBA00023002"/>
    </source>
</evidence>
<sequence>MAVRWVVGFVLVCFTGVFLTCTSVMGQLSPDYYADTCPDLESVVKSIVESAVDNETRLAASILRLHFHDCFVGGCDASLLLDDTDTFTGEQHAIPNNNSIRGFEVINKIKFALDDIEGCSGIVSCADILTVAARDSVVKAGGPFWTVELGRYDGLTASKELAEANLPSPLSDVPGIIASFVNVGLNETDVVALSGAHTFGKAQCSSFSTRLFNFQKTGAPDPTLAPDYLAILQGRCPQGGNGSVVNDLDQGTPTTFDNSYYNNLLINKGLLQTDQELESASDSTIEGLVTSFASDQSQFFAQFVLSMLKMSAIAPKNSSEGEIRTDCRFVNSEQDLVASM</sequence>
<keyword evidence="11 14" id="KW-0106">Calcium</keyword>
<evidence type="ECO:0000256" key="5">
    <source>
        <dbReference type="ARBA" id="ARBA00022723"/>
    </source>
</evidence>
<dbReference type="PROSITE" id="PS50873">
    <property type="entry name" value="PEROXIDASE_4"/>
    <property type="match status" value="1"/>
</dbReference>
<dbReference type="Gene3D" id="1.10.420.10">
    <property type="entry name" value="Peroxidase, domain 2"/>
    <property type="match status" value="1"/>
</dbReference>
<dbReference type="InterPro" id="IPR019793">
    <property type="entry name" value="Peroxidases_heam-ligand_BS"/>
</dbReference>
<evidence type="ECO:0000259" key="15">
    <source>
        <dbReference type="PROSITE" id="PS50873"/>
    </source>
</evidence>
<gene>
    <name evidence="16" type="ORF">R1sor_022538</name>
</gene>
<dbReference type="SUPFAM" id="SSF48113">
    <property type="entry name" value="Heme-dependent peroxidases"/>
    <property type="match status" value="1"/>
</dbReference>
<keyword evidence="5 11" id="KW-0479">Metal-binding</keyword>
<keyword evidence="14" id="KW-0964">Secreted</keyword>
<dbReference type="AlphaFoldDB" id="A0ABD3GN51"/>
<feature type="binding site" evidence="11">
    <location>
        <position position="257"/>
    </location>
    <ligand>
        <name>Ca(2+)</name>
        <dbReference type="ChEBI" id="CHEBI:29108"/>
        <label>2</label>
    </ligand>
</feature>
<feature type="active site" description="Proton acceptor" evidence="9">
    <location>
        <position position="68"/>
    </location>
</feature>
<evidence type="ECO:0000313" key="16">
    <source>
        <dbReference type="EMBL" id="KAL3679582.1"/>
    </source>
</evidence>
<keyword evidence="8 13" id="KW-1015">Disulfide bond</keyword>
<dbReference type="PANTHER" id="PTHR31388:SF5">
    <property type="entry name" value="PEROXIDASE"/>
    <property type="match status" value="1"/>
</dbReference>
<evidence type="ECO:0000256" key="2">
    <source>
        <dbReference type="ARBA" id="ARBA00006873"/>
    </source>
</evidence>
<accession>A0ABD3GN51</accession>
<name>A0ABD3GN51_9MARC</name>
<keyword evidence="6 14" id="KW-0560">Oxidoreductase</keyword>
<feature type="binding site" evidence="11">
    <location>
        <position position="72"/>
    </location>
    <ligand>
        <name>Ca(2+)</name>
        <dbReference type="ChEBI" id="CHEBI:29108"/>
        <label>1</label>
    </ligand>
</feature>
<feature type="binding site" evidence="11">
    <location>
        <position position="69"/>
    </location>
    <ligand>
        <name>Ca(2+)</name>
        <dbReference type="ChEBI" id="CHEBI:29108"/>
        <label>1</label>
    </ligand>
</feature>
<comment type="function">
    <text evidence="14">Removal of H(2)O(2), oxidation of toxic reductants, biosynthesis and degradation of lignin, suberization, auxin catabolism, response to environmental stresses such as wounding, pathogen attack and oxidative stress.</text>
</comment>
<feature type="binding site" evidence="11">
    <location>
        <position position="76"/>
    </location>
    <ligand>
        <name>Ca(2+)</name>
        <dbReference type="ChEBI" id="CHEBI:29108"/>
        <label>1</label>
    </ligand>
</feature>
<comment type="similarity">
    <text evidence="2">Belongs to the peroxidase family. Ascorbate peroxidase subfamily.</text>
</comment>
<comment type="subcellular location">
    <subcellularLocation>
        <location evidence="14">Secreted</location>
    </subcellularLocation>
</comment>
<dbReference type="CDD" id="cd00693">
    <property type="entry name" value="secretory_peroxidase"/>
    <property type="match status" value="1"/>
</dbReference>
<feature type="binding site" evidence="11">
    <location>
        <position position="249"/>
    </location>
    <ligand>
        <name>Ca(2+)</name>
        <dbReference type="ChEBI" id="CHEBI:29108"/>
        <label>2</label>
    </ligand>
</feature>
<dbReference type="Pfam" id="PF00141">
    <property type="entry name" value="peroxidase"/>
    <property type="match status" value="1"/>
</dbReference>
<comment type="catalytic activity">
    <reaction evidence="1 14">
        <text>2 a phenolic donor + H2O2 = 2 a phenolic radical donor + 2 H2O</text>
        <dbReference type="Rhea" id="RHEA:56136"/>
        <dbReference type="ChEBI" id="CHEBI:15377"/>
        <dbReference type="ChEBI" id="CHEBI:16240"/>
        <dbReference type="ChEBI" id="CHEBI:139520"/>
        <dbReference type="ChEBI" id="CHEBI:139521"/>
        <dbReference type="EC" id="1.11.1.7"/>
    </reaction>
</comment>
<dbReference type="InterPro" id="IPR000823">
    <property type="entry name" value="Peroxidase_pln"/>
</dbReference>
<keyword evidence="3 14" id="KW-0575">Peroxidase</keyword>
<dbReference type="Proteomes" id="UP001633002">
    <property type="component" value="Unassembled WGS sequence"/>
</dbReference>
<proteinExistence type="inferred from homology"/>
<dbReference type="GO" id="GO:0020037">
    <property type="term" value="F:heme binding"/>
    <property type="evidence" value="ECO:0007669"/>
    <property type="project" value="UniProtKB-UniRule"/>
</dbReference>
<comment type="caution">
    <text evidence="16">The sequence shown here is derived from an EMBL/GenBank/DDBJ whole genome shotgun (WGS) entry which is preliminary data.</text>
</comment>
<evidence type="ECO:0000256" key="11">
    <source>
        <dbReference type="PIRSR" id="PIRSR600823-3"/>
    </source>
</evidence>
<keyword evidence="7 11" id="KW-0408">Iron</keyword>
<keyword evidence="4 14" id="KW-0349">Heme</keyword>
<feature type="domain" description="Plant heme peroxidase family profile" evidence="15">
    <location>
        <begin position="27"/>
        <end position="331"/>
    </location>
</feature>
<dbReference type="GO" id="GO:0046872">
    <property type="term" value="F:metal ion binding"/>
    <property type="evidence" value="ECO:0007669"/>
    <property type="project" value="UniProtKB-UniRule"/>
</dbReference>
<dbReference type="GO" id="GO:0005576">
    <property type="term" value="C:extracellular region"/>
    <property type="evidence" value="ECO:0007669"/>
    <property type="project" value="UniProtKB-SubCell"/>
</dbReference>
<feature type="disulfide bond" evidence="13">
    <location>
        <begin position="125"/>
        <end position="327"/>
    </location>
</feature>
<protein>
    <recommendedName>
        <fullName evidence="14">Peroxidase</fullName>
        <ecNumber evidence="14">1.11.1.7</ecNumber>
    </recommendedName>
</protein>
<evidence type="ECO:0000256" key="14">
    <source>
        <dbReference type="RuleBase" id="RU362060"/>
    </source>
</evidence>
<dbReference type="FunFam" id="1.10.520.10:FF:000009">
    <property type="entry name" value="Peroxidase"/>
    <property type="match status" value="1"/>
</dbReference>